<dbReference type="InterPro" id="IPR003833">
    <property type="entry name" value="CT_C_D"/>
</dbReference>
<dbReference type="Gene3D" id="2.40.100.10">
    <property type="entry name" value="Cyclophilin-like"/>
    <property type="match status" value="1"/>
</dbReference>
<sequence>MISAVSEDSFLITLSDTVSEDLPARLGSLCDCIEGQNWPWLTDLVPSYTTLLVVYDPLQVDFRQVEAALKTVVSKAPTAGNETTDSHRREVIRIPVYYSPESGPDLESLAAACELSVDEVIRRHTAETYQVYAIGFAPGFGFMGQVDPSIAHPRKETPRSHVPAGSVGIANRQTAVYPVASPGGWQLIGLSPLRLFDSEKLSLLRAGDRVRFLAITRDEYLEQGGAL</sequence>
<dbReference type="Pfam" id="PF02682">
    <property type="entry name" value="CT_C_D"/>
    <property type="match status" value="1"/>
</dbReference>
<keyword evidence="2 5" id="KW-0378">Hydrolase</keyword>
<dbReference type="Proteomes" id="UP001143391">
    <property type="component" value="Unassembled WGS sequence"/>
</dbReference>
<protein>
    <submittedName>
        <fullName evidence="5">5-oxoprolinase subunit PxpB</fullName>
        <ecNumber evidence="5">3.5.2.9</ecNumber>
    </submittedName>
</protein>
<evidence type="ECO:0000313" key="5">
    <source>
        <dbReference type="EMBL" id="MDF0750265.1"/>
    </source>
</evidence>
<reference evidence="5" key="1">
    <citation type="submission" date="2022-07" db="EMBL/GenBank/DDBJ databases">
        <title>Marinobacter iranensis a new bacterium isolate from a hipersaline lake in Iran.</title>
        <authorList>
            <person name="Mohammad A.M.A."/>
            <person name="Cristina S.-P."/>
            <person name="Antonio V."/>
        </authorList>
    </citation>
    <scope>NUCLEOTIDE SEQUENCE</scope>
    <source>
        <strain evidence="5">71-i</strain>
    </source>
</reference>
<keyword evidence="1" id="KW-0547">Nucleotide-binding</keyword>
<keyword evidence="6" id="KW-1185">Reference proteome</keyword>
<dbReference type="InterPro" id="IPR010016">
    <property type="entry name" value="PxpB"/>
</dbReference>
<evidence type="ECO:0000256" key="2">
    <source>
        <dbReference type="ARBA" id="ARBA00022801"/>
    </source>
</evidence>
<dbReference type="InterPro" id="IPR029000">
    <property type="entry name" value="Cyclophilin-like_dom_sf"/>
</dbReference>
<feature type="domain" description="Carboxyltransferase" evidence="4">
    <location>
        <begin position="2"/>
        <end position="204"/>
    </location>
</feature>
<keyword evidence="3" id="KW-0067">ATP-binding</keyword>
<proteinExistence type="predicted"/>
<comment type="caution">
    <text evidence="5">The sequence shown here is derived from an EMBL/GenBank/DDBJ whole genome shotgun (WGS) entry which is preliminary data.</text>
</comment>
<dbReference type="RefSeq" id="WP_275705796.1">
    <property type="nucleotide sequence ID" value="NZ_JANCMW010000004.1"/>
</dbReference>
<dbReference type="Gene3D" id="3.30.1360.40">
    <property type="match status" value="1"/>
</dbReference>
<dbReference type="EMBL" id="JANCMW010000004">
    <property type="protein sequence ID" value="MDF0750265.1"/>
    <property type="molecule type" value="Genomic_DNA"/>
</dbReference>
<evidence type="ECO:0000313" key="6">
    <source>
        <dbReference type="Proteomes" id="UP001143391"/>
    </source>
</evidence>
<dbReference type="NCBIfam" id="TIGR00370">
    <property type="entry name" value="5-oxoprolinase subunit PxpB"/>
    <property type="match status" value="1"/>
</dbReference>
<dbReference type="PANTHER" id="PTHR34698:SF2">
    <property type="entry name" value="5-OXOPROLINASE SUBUNIT B"/>
    <property type="match status" value="1"/>
</dbReference>
<dbReference type="PANTHER" id="PTHR34698">
    <property type="entry name" value="5-OXOPROLINASE SUBUNIT B"/>
    <property type="match status" value="1"/>
</dbReference>
<dbReference type="SUPFAM" id="SSF160467">
    <property type="entry name" value="PH0987 N-terminal domain-like"/>
    <property type="match status" value="1"/>
</dbReference>
<dbReference type="SMART" id="SM00796">
    <property type="entry name" value="AHS1"/>
    <property type="match status" value="1"/>
</dbReference>
<gene>
    <name evidence="5" type="primary">pxpB</name>
    <name evidence="5" type="ORF">NLU14_08485</name>
</gene>
<name>A0ABT5YB24_9GAMM</name>
<dbReference type="GO" id="GO:0017168">
    <property type="term" value="F:5-oxoprolinase (ATP-hydrolyzing) activity"/>
    <property type="evidence" value="ECO:0007669"/>
    <property type="project" value="UniProtKB-EC"/>
</dbReference>
<dbReference type="EC" id="3.5.2.9" evidence="5"/>
<accession>A0ABT5YB24</accession>
<evidence type="ECO:0000259" key="4">
    <source>
        <dbReference type="SMART" id="SM00796"/>
    </source>
</evidence>
<dbReference type="SUPFAM" id="SSF50891">
    <property type="entry name" value="Cyclophilin-like"/>
    <property type="match status" value="1"/>
</dbReference>
<evidence type="ECO:0000256" key="3">
    <source>
        <dbReference type="ARBA" id="ARBA00022840"/>
    </source>
</evidence>
<evidence type="ECO:0000256" key="1">
    <source>
        <dbReference type="ARBA" id="ARBA00022741"/>
    </source>
</evidence>
<organism evidence="5 6">
    <name type="scientific">Marinobacter iranensis</name>
    <dbReference type="NCBI Taxonomy" id="2962607"/>
    <lineage>
        <taxon>Bacteria</taxon>
        <taxon>Pseudomonadati</taxon>
        <taxon>Pseudomonadota</taxon>
        <taxon>Gammaproteobacteria</taxon>
        <taxon>Pseudomonadales</taxon>
        <taxon>Marinobacteraceae</taxon>
        <taxon>Marinobacter</taxon>
    </lineage>
</organism>